<protein>
    <submittedName>
        <fullName evidence="2">CoA-binding protein</fullName>
    </submittedName>
</protein>
<proteinExistence type="predicted"/>
<name>A0AA49IVQ0_9PROT</name>
<evidence type="ECO:0000313" key="2">
    <source>
        <dbReference type="EMBL" id="WIM05280.1"/>
    </source>
</evidence>
<dbReference type="KEGG" id="npv:OHM77_11370"/>
<evidence type="ECO:0000259" key="1">
    <source>
        <dbReference type="SMART" id="SM00881"/>
    </source>
</evidence>
<accession>A0AA49IVQ0</accession>
<dbReference type="AlphaFoldDB" id="A0AA49IVQ0"/>
<dbReference type="InterPro" id="IPR003781">
    <property type="entry name" value="CoA-bd"/>
</dbReference>
<gene>
    <name evidence="2" type="ORF">OHM77_11370</name>
</gene>
<reference evidence="2" key="1">
    <citation type="journal article" date="2023" name="Nat. Microbiol.">
        <title>Enrichment and characterization of a nitric oxide-reducing microbial community in a continuous bioreactor.</title>
        <authorList>
            <person name="Garrido-Amador P."/>
            <person name="Stortenbeker N."/>
            <person name="Wessels H.J.C.T."/>
            <person name="Speth D.R."/>
            <person name="Garcia-Heredia I."/>
            <person name="Kartal B."/>
        </authorList>
    </citation>
    <scope>NUCLEOTIDE SEQUENCE</scope>
    <source>
        <strain evidence="2">MAG1</strain>
    </source>
</reference>
<feature type="domain" description="CoA-binding" evidence="1">
    <location>
        <begin position="14"/>
        <end position="106"/>
    </location>
</feature>
<sequence length="137" mass="15044">MFQNPSADEIREMLLAAKTIAVVGLSNNPDRPSYRVAQAMQAYGHRIVPVRPGQTAVLGEKAYARLADLPETPDLVDVFRAPEHVPALVDECIALGVKRLWLQEGVVNETAAEKARAAGMAVVMDRCVWKDRRALLP</sequence>
<dbReference type="Pfam" id="PF13380">
    <property type="entry name" value="CoA_binding_2"/>
    <property type="match status" value="1"/>
</dbReference>
<dbReference type="InterPro" id="IPR036291">
    <property type="entry name" value="NAD(P)-bd_dom_sf"/>
</dbReference>
<dbReference type="PANTHER" id="PTHR33303">
    <property type="entry name" value="CYTOPLASMIC PROTEIN-RELATED"/>
    <property type="match status" value="1"/>
</dbReference>
<dbReference type="PANTHER" id="PTHR33303:SF2">
    <property type="entry name" value="COA-BINDING DOMAIN-CONTAINING PROTEIN"/>
    <property type="match status" value="1"/>
</dbReference>
<dbReference type="SUPFAM" id="SSF51735">
    <property type="entry name" value="NAD(P)-binding Rossmann-fold domains"/>
    <property type="match status" value="1"/>
</dbReference>
<dbReference type="SMART" id="SM00881">
    <property type="entry name" value="CoA_binding"/>
    <property type="match status" value="1"/>
</dbReference>
<dbReference type="Gene3D" id="3.40.50.720">
    <property type="entry name" value="NAD(P)-binding Rossmann-like Domain"/>
    <property type="match status" value="1"/>
</dbReference>
<organism evidence="2">
    <name type="scientific">Candidatus Nitricoxidivorans perseverans</name>
    <dbReference type="NCBI Taxonomy" id="2975601"/>
    <lineage>
        <taxon>Bacteria</taxon>
        <taxon>Pseudomonadati</taxon>
        <taxon>Pseudomonadota</taxon>
        <taxon>Betaproteobacteria</taxon>
        <taxon>Nitrosomonadales</taxon>
        <taxon>Sterolibacteriaceae</taxon>
        <taxon>Candidatus Nitricoxidivorans</taxon>
    </lineage>
</organism>
<dbReference type="Proteomes" id="UP001234916">
    <property type="component" value="Chromosome"/>
</dbReference>
<dbReference type="EMBL" id="CP107246">
    <property type="protein sequence ID" value="WIM05280.1"/>
    <property type="molecule type" value="Genomic_DNA"/>
</dbReference>